<dbReference type="SMART" id="SM00421">
    <property type="entry name" value="HTH_LUXR"/>
    <property type="match status" value="1"/>
</dbReference>
<evidence type="ECO:0000256" key="3">
    <source>
        <dbReference type="ARBA" id="ARBA00023163"/>
    </source>
</evidence>
<proteinExistence type="predicted"/>
<dbReference type="InterPro" id="IPR016032">
    <property type="entry name" value="Sig_transdc_resp-reg_C-effctor"/>
</dbReference>
<evidence type="ECO:0000256" key="2">
    <source>
        <dbReference type="ARBA" id="ARBA00023125"/>
    </source>
</evidence>
<dbReference type="Pfam" id="PF00196">
    <property type="entry name" value="GerE"/>
    <property type="match status" value="1"/>
</dbReference>
<accession>A0A062UMF2</accession>
<keyword evidence="2" id="KW-0238">DNA-binding</keyword>
<dbReference type="EMBL" id="AWFG01000001">
    <property type="protein sequence ID" value="KCZ61089.1"/>
    <property type="molecule type" value="Genomic_DNA"/>
</dbReference>
<gene>
    <name evidence="5" type="ORF">HY30_01735</name>
</gene>
<dbReference type="Proteomes" id="UP000027190">
    <property type="component" value="Unassembled WGS sequence"/>
</dbReference>
<dbReference type="Gene3D" id="1.10.10.10">
    <property type="entry name" value="Winged helix-like DNA-binding domain superfamily/Winged helix DNA-binding domain"/>
    <property type="match status" value="1"/>
</dbReference>
<keyword evidence="6" id="KW-1185">Reference proteome</keyword>
<dbReference type="SUPFAM" id="SSF46894">
    <property type="entry name" value="C-terminal effector domain of the bipartite response regulators"/>
    <property type="match status" value="1"/>
</dbReference>
<dbReference type="STRING" id="1280947.HY30_01735"/>
<comment type="caution">
    <text evidence="5">The sequence shown here is derived from an EMBL/GenBank/DDBJ whole genome shotgun (WGS) entry which is preliminary data.</text>
</comment>
<evidence type="ECO:0000313" key="5">
    <source>
        <dbReference type="EMBL" id="KCZ61089.1"/>
    </source>
</evidence>
<dbReference type="PATRIC" id="fig|1280947.3.peg.344"/>
<keyword evidence="1" id="KW-0805">Transcription regulation</keyword>
<dbReference type="GO" id="GO:0003677">
    <property type="term" value="F:DNA binding"/>
    <property type="evidence" value="ECO:0007669"/>
    <property type="project" value="UniProtKB-KW"/>
</dbReference>
<dbReference type="GO" id="GO:0006355">
    <property type="term" value="P:regulation of DNA-templated transcription"/>
    <property type="evidence" value="ECO:0007669"/>
    <property type="project" value="InterPro"/>
</dbReference>
<organism evidence="5 6">
    <name type="scientific">Hyphomonas chukchiensis</name>
    <dbReference type="NCBI Taxonomy" id="1280947"/>
    <lineage>
        <taxon>Bacteria</taxon>
        <taxon>Pseudomonadati</taxon>
        <taxon>Pseudomonadota</taxon>
        <taxon>Alphaproteobacteria</taxon>
        <taxon>Hyphomonadales</taxon>
        <taxon>Hyphomonadaceae</taxon>
        <taxon>Hyphomonas</taxon>
    </lineage>
</organism>
<dbReference type="CDD" id="cd06170">
    <property type="entry name" value="LuxR_C_like"/>
    <property type="match status" value="1"/>
</dbReference>
<evidence type="ECO:0000256" key="1">
    <source>
        <dbReference type="ARBA" id="ARBA00023015"/>
    </source>
</evidence>
<dbReference type="InterPro" id="IPR000792">
    <property type="entry name" value="Tscrpt_reg_LuxR_C"/>
</dbReference>
<dbReference type="eggNOG" id="COG2771">
    <property type="taxonomic scope" value="Bacteria"/>
</dbReference>
<sequence length="255" mass="27589">MTDFADTQDNPGDAGTQAMRLAREVAALGEAMGLPYIAVSADIGSPEPMRDPAGRPLAETLFRWIDPELAYWKDRAFALRSGYVRGARTCAEPFFHADKQIGSWRQIAALDGLAKTMNAEDYSVGAAIISPCHLPSGVIGAVVWATPDKAFPIRKVFDERAAEIHVLTVKFIATYHEFRGAGPTDLAVALTRREIQCLKWAAAGKTDHEIATIIGISQPTVRFHITNSSRKLGVSGRSQAVHRATTLGYIGANAN</sequence>
<dbReference type="PANTHER" id="PTHR44688">
    <property type="entry name" value="DNA-BINDING TRANSCRIPTIONAL ACTIVATOR DEVR_DOSR"/>
    <property type="match status" value="1"/>
</dbReference>
<dbReference type="PROSITE" id="PS50043">
    <property type="entry name" value="HTH_LUXR_2"/>
    <property type="match status" value="1"/>
</dbReference>
<feature type="domain" description="HTH luxR-type" evidence="4">
    <location>
        <begin position="183"/>
        <end position="248"/>
    </location>
</feature>
<name>A0A062UMF2_9PROT</name>
<dbReference type="PRINTS" id="PR00038">
    <property type="entry name" value="HTHLUXR"/>
</dbReference>
<keyword evidence="3" id="KW-0804">Transcription</keyword>
<dbReference type="InterPro" id="IPR036388">
    <property type="entry name" value="WH-like_DNA-bd_sf"/>
</dbReference>
<protein>
    <recommendedName>
        <fullName evidence="4">HTH luxR-type domain-containing protein</fullName>
    </recommendedName>
</protein>
<evidence type="ECO:0000259" key="4">
    <source>
        <dbReference type="PROSITE" id="PS50043"/>
    </source>
</evidence>
<reference evidence="5 6" key="1">
    <citation type="journal article" date="2014" name="Antonie Van Leeuwenhoek">
        <title>Hyphomonas beringensis sp. nov. and Hyphomonas chukchiensis sp. nov., isolated from surface seawater of the Bering Sea and Chukchi Sea.</title>
        <authorList>
            <person name="Li C."/>
            <person name="Lai Q."/>
            <person name="Li G."/>
            <person name="Dong C."/>
            <person name="Wang J."/>
            <person name="Liao Y."/>
            <person name="Shao Z."/>
        </authorList>
    </citation>
    <scope>NUCLEOTIDE SEQUENCE [LARGE SCALE GENOMIC DNA]</scope>
    <source>
        <strain evidence="5 6">BH-BN04-4</strain>
    </source>
</reference>
<evidence type="ECO:0000313" key="6">
    <source>
        <dbReference type="Proteomes" id="UP000027190"/>
    </source>
</evidence>
<dbReference type="AlphaFoldDB" id="A0A062UMF2"/>
<dbReference type="PANTHER" id="PTHR44688:SF16">
    <property type="entry name" value="DNA-BINDING TRANSCRIPTIONAL ACTIVATOR DEVR_DOSR"/>
    <property type="match status" value="1"/>
</dbReference>
<dbReference type="RefSeq" id="WP_277812947.1">
    <property type="nucleotide sequence ID" value="NZ_AWFG01000001.1"/>
</dbReference>